<reference evidence="1" key="1">
    <citation type="submission" date="2022-11" db="EMBL/GenBank/DDBJ databases">
        <authorList>
            <person name="Petersen C."/>
        </authorList>
    </citation>
    <scope>NUCLEOTIDE SEQUENCE</scope>
    <source>
        <strain evidence="1">IBT 26290</strain>
    </source>
</reference>
<dbReference type="GeneID" id="81423885"/>
<dbReference type="AlphaFoldDB" id="A0A9W9IHU3"/>
<accession>A0A9W9IHU3</accession>
<dbReference type="RefSeq" id="XP_056548315.1">
    <property type="nucleotide sequence ID" value="XM_056684709.1"/>
</dbReference>
<proteinExistence type="predicted"/>
<gene>
    <name evidence="1" type="ORF">N7482_002584</name>
</gene>
<organism evidence="1 2">
    <name type="scientific">Penicillium canariense</name>
    <dbReference type="NCBI Taxonomy" id="189055"/>
    <lineage>
        <taxon>Eukaryota</taxon>
        <taxon>Fungi</taxon>
        <taxon>Dikarya</taxon>
        <taxon>Ascomycota</taxon>
        <taxon>Pezizomycotina</taxon>
        <taxon>Eurotiomycetes</taxon>
        <taxon>Eurotiomycetidae</taxon>
        <taxon>Eurotiales</taxon>
        <taxon>Aspergillaceae</taxon>
        <taxon>Penicillium</taxon>
    </lineage>
</organism>
<reference evidence="1" key="2">
    <citation type="journal article" date="2023" name="IMA Fungus">
        <title>Comparative genomic study of the Penicillium genus elucidates a diverse pangenome and 15 lateral gene transfer events.</title>
        <authorList>
            <person name="Petersen C."/>
            <person name="Sorensen T."/>
            <person name="Nielsen M.R."/>
            <person name="Sondergaard T.E."/>
            <person name="Sorensen J.L."/>
            <person name="Fitzpatrick D.A."/>
            <person name="Frisvad J.C."/>
            <person name="Nielsen K.L."/>
        </authorList>
    </citation>
    <scope>NUCLEOTIDE SEQUENCE</scope>
    <source>
        <strain evidence="1">IBT 26290</strain>
    </source>
</reference>
<evidence type="ECO:0000313" key="2">
    <source>
        <dbReference type="Proteomes" id="UP001149163"/>
    </source>
</evidence>
<name>A0A9W9IHU3_9EURO</name>
<comment type="caution">
    <text evidence="1">The sequence shown here is derived from an EMBL/GenBank/DDBJ whole genome shotgun (WGS) entry which is preliminary data.</text>
</comment>
<protein>
    <submittedName>
        <fullName evidence="1">Uncharacterized protein</fullName>
    </submittedName>
</protein>
<dbReference type="EMBL" id="JAPQKN010000001">
    <property type="protein sequence ID" value="KAJ5176707.1"/>
    <property type="molecule type" value="Genomic_DNA"/>
</dbReference>
<dbReference type="OrthoDB" id="10488571at2759"/>
<evidence type="ECO:0000313" key="1">
    <source>
        <dbReference type="EMBL" id="KAJ5176707.1"/>
    </source>
</evidence>
<dbReference type="Proteomes" id="UP001149163">
    <property type="component" value="Unassembled WGS sequence"/>
</dbReference>
<keyword evidence="2" id="KW-1185">Reference proteome</keyword>
<sequence>MPTHPSTASASLSRDAGSAAKKFRMEVKTLRAQVAVLAGISAGGCIVGDVGFETDVDCTDSSLDDEDMGRAFAQ</sequence>